<proteinExistence type="inferred from homology"/>
<keyword evidence="4" id="KW-1185">Reference proteome</keyword>
<evidence type="ECO:0000256" key="1">
    <source>
        <dbReference type="ARBA" id="ARBA00008791"/>
    </source>
</evidence>
<comment type="similarity">
    <text evidence="1">Belongs to the universal stress protein A family.</text>
</comment>
<evidence type="ECO:0000313" key="3">
    <source>
        <dbReference type="EMBL" id="GKY90112.1"/>
    </source>
</evidence>
<sequence length="279" mass="29985">MGLKNILVPYNGTTSANRALAQALSIAEERGAHVTGCFPYEAFDSLGVFDLPMSRPLKEDFRKIAKRMETEARKAVEERFREATSACAAPDRLHCLDITGDTDIAITKAARHFDLTVISPADPEDDPDARQVHPDVIALRSGKPVLIVPKGKPTGAIGRRVVLAWDGKRAAARAVGEVLQMFGPIGAAFVLRVGAPDEAADFWSGQLCDHLARHDTPATFLRRDESGSIAATILDVCNEVGADLLVMGAYEHSKFGEDLLGGTTNDILAGLSIPVFMAH</sequence>
<evidence type="ECO:0000259" key="2">
    <source>
        <dbReference type="Pfam" id="PF00582"/>
    </source>
</evidence>
<dbReference type="Gene3D" id="3.40.50.12370">
    <property type="match status" value="1"/>
</dbReference>
<accession>A0ABQ5M0L3</accession>
<gene>
    <name evidence="3" type="ORF">STA1M1_39810</name>
</gene>
<dbReference type="SUPFAM" id="SSF52402">
    <property type="entry name" value="Adenine nucleotide alpha hydrolases-like"/>
    <property type="match status" value="2"/>
</dbReference>
<dbReference type="Pfam" id="PF00582">
    <property type="entry name" value="Usp"/>
    <property type="match status" value="2"/>
</dbReference>
<dbReference type="EMBL" id="BROH01000018">
    <property type="protein sequence ID" value="GKY90112.1"/>
    <property type="molecule type" value="Genomic_DNA"/>
</dbReference>
<evidence type="ECO:0000313" key="4">
    <source>
        <dbReference type="Proteomes" id="UP001144205"/>
    </source>
</evidence>
<name>A0ABQ5M0L3_9RHOB</name>
<dbReference type="PANTHER" id="PTHR46268:SF15">
    <property type="entry name" value="UNIVERSAL STRESS PROTEIN HP_0031"/>
    <property type="match status" value="1"/>
</dbReference>
<comment type="caution">
    <text evidence="3">The sequence shown here is derived from an EMBL/GenBank/DDBJ whole genome shotgun (WGS) entry which is preliminary data.</text>
</comment>
<dbReference type="RefSeq" id="WP_281844007.1">
    <property type="nucleotide sequence ID" value="NZ_BROH01000018.1"/>
</dbReference>
<dbReference type="InterPro" id="IPR006015">
    <property type="entry name" value="Universal_stress_UspA"/>
</dbReference>
<dbReference type="InterPro" id="IPR006016">
    <property type="entry name" value="UspA"/>
</dbReference>
<organism evidence="3 4">
    <name type="scientific">Sinisalibacter aestuarii</name>
    <dbReference type="NCBI Taxonomy" id="2949426"/>
    <lineage>
        <taxon>Bacteria</taxon>
        <taxon>Pseudomonadati</taxon>
        <taxon>Pseudomonadota</taxon>
        <taxon>Alphaproteobacteria</taxon>
        <taxon>Rhodobacterales</taxon>
        <taxon>Roseobacteraceae</taxon>
        <taxon>Sinisalibacter</taxon>
    </lineage>
</organism>
<dbReference type="PRINTS" id="PR01438">
    <property type="entry name" value="UNVRSLSTRESS"/>
</dbReference>
<dbReference type="PANTHER" id="PTHR46268">
    <property type="entry name" value="STRESS RESPONSE PROTEIN NHAX"/>
    <property type="match status" value="1"/>
</dbReference>
<feature type="domain" description="UspA" evidence="2">
    <location>
        <begin position="225"/>
        <end position="278"/>
    </location>
</feature>
<reference evidence="3" key="1">
    <citation type="journal article" date="2023" name="Int. J. Syst. Evol. Microbiol.">
        <title>Sinisalibacter aestuarii sp. nov., isolated from estuarine sediment of the Arakawa River.</title>
        <authorList>
            <person name="Arafat S.T."/>
            <person name="Hirano S."/>
            <person name="Sato A."/>
            <person name="Takeuchi K."/>
            <person name="Yasuda T."/>
            <person name="Terahara T."/>
            <person name="Hamada M."/>
            <person name="Kobayashi T."/>
        </authorList>
    </citation>
    <scope>NUCLEOTIDE SEQUENCE</scope>
    <source>
        <strain evidence="3">B-399</strain>
    </source>
</reference>
<dbReference type="CDD" id="cd00293">
    <property type="entry name" value="USP-like"/>
    <property type="match status" value="2"/>
</dbReference>
<protein>
    <submittedName>
        <fullName evidence="3">Universal stress protein A</fullName>
    </submittedName>
</protein>
<dbReference type="Proteomes" id="UP001144205">
    <property type="component" value="Unassembled WGS sequence"/>
</dbReference>
<feature type="domain" description="UspA" evidence="2">
    <location>
        <begin position="4"/>
        <end position="118"/>
    </location>
</feature>